<dbReference type="KEGG" id="ovi:T265_03193"/>
<dbReference type="OrthoDB" id="6247845at2759"/>
<dbReference type="CTD" id="20317380"/>
<dbReference type="GeneID" id="20317380"/>
<dbReference type="AlphaFoldDB" id="A0A075A445"/>
<dbReference type="Proteomes" id="UP000054324">
    <property type="component" value="Unassembled WGS sequence"/>
</dbReference>
<evidence type="ECO:0000313" key="2">
    <source>
        <dbReference type="Proteomes" id="UP000054324"/>
    </source>
</evidence>
<reference evidence="1 2" key="1">
    <citation type="submission" date="2013-11" db="EMBL/GenBank/DDBJ databases">
        <title>Opisthorchis viverrini - life in the bile duct.</title>
        <authorList>
            <person name="Young N.D."/>
            <person name="Nagarajan N."/>
            <person name="Lin S.J."/>
            <person name="Korhonen P.K."/>
            <person name="Jex A.R."/>
            <person name="Hall R.S."/>
            <person name="Safavi-Hemami H."/>
            <person name="Kaewkong W."/>
            <person name="Bertrand D."/>
            <person name="Gao S."/>
            <person name="Seet Q."/>
            <person name="Wongkham S."/>
            <person name="Teh B.T."/>
            <person name="Wongkham C."/>
            <person name="Intapan P.M."/>
            <person name="Maleewong W."/>
            <person name="Yang X."/>
            <person name="Hu M."/>
            <person name="Wang Z."/>
            <person name="Hofmann A."/>
            <person name="Sternberg P.W."/>
            <person name="Tan P."/>
            <person name="Wang J."/>
            <person name="Gasser R.B."/>
        </authorList>
    </citation>
    <scope>NUCLEOTIDE SEQUENCE [LARGE SCALE GENOMIC DNA]</scope>
</reference>
<sequence length="306" mass="33892">MINLLELLALPNMMSYVVTLNVRFQSLTKSIKASEAANARTLDPLVKNLYKMVPSTLVTFLVAIGFHTCSSSSVSNAANQLDIWCGADGQNFAQPSNSCFYTKNISAVPLYRLVNHYADSMAANEPKSGMFSNECCSYHMHVHFAWRQADVRLSRVALALQNNRWKIVGSNLVSSIGTLIELPAKGTIGELLDFLFGCYCFAVPQSTIVGDATVYVSNFRSSRSSTIDQALLTETTQNFLKLAAPGSYYLAWSDAPEMVRVFTALKYEQLICGDTPMGKNPCHWSRVGMDDEEAKSRCLYRIQKIA</sequence>
<dbReference type="RefSeq" id="XP_009165876.1">
    <property type="nucleotide sequence ID" value="XM_009167612.1"/>
</dbReference>
<keyword evidence="2" id="KW-1185">Reference proteome</keyword>
<evidence type="ECO:0000313" key="1">
    <source>
        <dbReference type="EMBL" id="KER30350.1"/>
    </source>
</evidence>
<dbReference type="EMBL" id="KL596662">
    <property type="protein sequence ID" value="KER30350.1"/>
    <property type="molecule type" value="Genomic_DNA"/>
</dbReference>
<gene>
    <name evidence="1" type="ORF">T265_03193</name>
</gene>
<protein>
    <submittedName>
        <fullName evidence="1">Uncharacterized protein</fullName>
    </submittedName>
</protein>
<accession>A0A075A445</accession>
<organism evidence="1 2">
    <name type="scientific">Opisthorchis viverrini</name>
    <name type="common">Southeast Asian liver fluke</name>
    <dbReference type="NCBI Taxonomy" id="6198"/>
    <lineage>
        <taxon>Eukaryota</taxon>
        <taxon>Metazoa</taxon>
        <taxon>Spiralia</taxon>
        <taxon>Lophotrochozoa</taxon>
        <taxon>Platyhelminthes</taxon>
        <taxon>Trematoda</taxon>
        <taxon>Digenea</taxon>
        <taxon>Opisthorchiida</taxon>
        <taxon>Opisthorchiata</taxon>
        <taxon>Opisthorchiidae</taxon>
        <taxon>Opisthorchis</taxon>
    </lineage>
</organism>
<proteinExistence type="predicted"/>
<name>A0A075A445_OPIVI</name>